<dbReference type="Proteomes" id="UP000009131">
    <property type="component" value="Unassembled WGS sequence"/>
</dbReference>
<dbReference type="SUPFAM" id="SSF101420">
    <property type="entry name" value="C-terminal domain of Ku80"/>
    <property type="match status" value="1"/>
</dbReference>
<dbReference type="CDD" id="cd00873">
    <property type="entry name" value="KU80"/>
    <property type="match status" value="1"/>
</dbReference>
<evidence type="ECO:0000256" key="17">
    <source>
        <dbReference type="ARBA" id="ARBA00031847"/>
    </source>
</evidence>
<evidence type="ECO:0000256" key="5">
    <source>
        <dbReference type="ARBA" id="ARBA00021792"/>
    </source>
</evidence>
<evidence type="ECO:0000256" key="7">
    <source>
        <dbReference type="ARBA" id="ARBA00022741"/>
    </source>
</evidence>
<evidence type="ECO:0000259" key="19">
    <source>
        <dbReference type="PROSITE" id="PS50234"/>
    </source>
</evidence>
<evidence type="ECO:0000256" key="10">
    <source>
        <dbReference type="ARBA" id="ARBA00022806"/>
    </source>
</evidence>
<dbReference type="InterPro" id="IPR005161">
    <property type="entry name" value="Ku_N"/>
</dbReference>
<keyword evidence="16" id="KW-0539">Nucleus</keyword>
<sequence length="889" mass="99181">MEREPERAGRNVTLFLVDCSSSMANKHDFPEGRISSRDYAIRFLAARFTSKILKGLKTEHLGVTLFGSDKTSNVLADENVEGYENIRTNFIPISQPTLESSERLQRIRTSDMCGDILSALACALYQLQSELGKSRVAYRKTLVLVTDAESKTMWDPEDVEKLLVELGTAEVELSIVIVGYDPQQARREHVSSDKATNERELRKMVSKLRKAGQPAVITSASAALSTAEAPQLKLPNSAPMYTTITLGHAELFPDSTITIKAVFKKAVTKANPMTKKKMSKIVPSGPSQQPKTSPRASGSHAKRDADGMLLDEEEPRPSRSQYIANRTYEVQPERIYYRVADTKEFVPLPELLNRDLQDERSTKRKFDEGADSADEDEMDRSRAMDADEYYGGNGADRASRFNAEREVRPEDLVKAYKYGATLVPLADFDEIKTDLNFQPGLQVISFTKASIALETLLGDVYYVHAHQDSPPSQVMFSAFIHAMHERQAVALTRYVGKRGAAGKAPDAKLGYLIPRIGKHWNEDYQYCIWVQLPFSEDIRMYEMDSIEYYHKKDGSINHEHRNLPGKELMENMDAWVDAMDMSTATVDADGNYAPWFDVHDSYNPAIHHLKNSIVYRANNPEDTSLPEIHPEISKYLQPTQFLQDRAKPSAEAVKATAGVKRLPPKAQKGSKAARAKKQLAPQQEELQFDKILGKAQSQSETPANRPSVSSLLNDTSNGRKYDSDVLTTPSTYRPAEAKAPNADLDGDTEDEDEPAGSHQGTPALRPATAIDDFNSLVKTNDVKEAIEGMFALVHTIVKASFGGNRYEQARKYITLARVTASEEDEVSTYNDSIRDLKTRILTQGFGNQDFWQQIRSHKLGLITIEEDKNLLGGQPSDGVSDSEAAEFLS</sequence>
<dbReference type="EC" id="3.6.4.12" evidence="4"/>
<evidence type="ECO:0000313" key="20">
    <source>
        <dbReference type="EMBL" id="GAA96493.1"/>
    </source>
</evidence>
<evidence type="ECO:0000313" key="21">
    <source>
        <dbReference type="Proteomes" id="UP000009131"/>
    </source>
</evidence>
<feature type="compositionally biased region" description="Acidic residues" evidence="18">
    <location>
        <begin position="369"/>
        <end position="378"/>
    </location>
</feature>
<dbReference type="PROSITE" id="PS50234">
    <property type="entry name" value="VWFA"/>
    <property type="match status" value="1"/>
</dbReference>
<dbReference type="GO" id="GO:0000781">
    <property type="term" value="C:chromosome, telomeric region"/>
    <property type="evidence" value="ECO:0007669"/>
    <property type="project" value="UniProtKB-SubCell"/>
</dbReference>
<evidence type="ECO:0000256" key="3">
    <source>
        <dbReference type="ARBA" id="ARBA00007726"/>
    </source>
</evidence>
<keyword evidence="12" id="KW-0779">Telomere</keyword>
<keyword evidence="13" id="KW-0238">DNA-binding</keyword>
<evidence type="ECO:0000256" key="14">
    <source>
        <dbReference type="ARBA" id="ARBA00023172"/>
    </source>
</evidence>
<feature type="compositionally biased region" description="Acidic residues" evidence="18">
    <location>
        <begin position="744"/>
        <end position="754"/>
    </location>
</feature>
<evidence type="ECO:0000256" key="4">
    <source>
        <dbReference type="ARBA" id="ARBA00012551"/>
    </source>
</evidence>
<feature type="compositionally biased region" description="Basic and acidic residues" evidence="18">
    <location>
        <begin position="359"/>
        <end position="368"/>
    </location>
</feature>
<feature type="region of interest" description="Disordered" evidence="18">
    <location>
        <begin position="643"/>
        <end position="767"/>
    </location>
</feature>
<comment type="subcellular location">
    <subcellularLocation>
        <location evidence="2">Chromosome</location>
        <location evidence="2">Telomere</location>
    </subcellularLocation>
    <subcellularLocation>
        <location evidence="1">Nucleus</location>
    </subcellularLocation>
</comment>
<keyword evidence="10" id="KW-0347">Helicase</keyword>
<dbReference type="FunCoup" id="G7E0Y3">
    <property type="interactions" value="399"/>
</dbReference>
<dbReference type="GO" id="GO:0003684">
    <property type="term" value="F:damaged DNA binding"/>
    <property type="evidence" value="ECO:0007669"/>
    <property type="project" value="InterPro"/>
</dbReference>
<dbReference type="STRING" id="764103.G7E0Y3"/>
<keyword evidence="9" id="KW-0378">Hydrolase</keyword>
<evidence type="ECO:0000256" key="2">
    <source>
        <dbReference type="ARBA" id="ARBA00004574"/>
    </source>
</evidence>
<evidence type="ECO:0000256" key="11">
    <source>
        <dbReference type="ARBA" id="ARBA00022840"/>
    </source>
</evidence>
<dbReference type="OrthoDB" id="30826at2759"/>
<dbReference type="InterPro" id="IPR036465">
    <property type="entry name" value="vWFA_dom_sf"/>
</dbReference>
<dbReference type="InterPro" id="IPR036494">
    <property type="entry name" value="Ku_C_sf"/>
</dbReference>
<evidence type="ECO:0000256" key="6">
    <source>
        <dbReference type="ARBA" id="ARBA00022454"/>
    </source>
</evidence>
<dbReference type="eggNOG" id="KOG2326">
    <property type="taxonomic scope" value="Eukaryota"/>
</dbReference>
<evidence type="ECO:0000256" key="15">
    <source>
        <dbReference type="ARBA" id="ARBA00023204"/>
    </source>
</evidence>
<dbReference type="GO" id="GO:0005524">
    <property type="term" value="F:ATP binding"/>
    <property type="evidence" value="ECO:0007669"/>
    <property type="project" value="UniProtKB-KW"/>
</dbReference>
<dbReference type="Gene3D" id="3.40.50.410">
    <property type="entry name" value="von Willebrand factor, type A domain"/>
    <property type="match status" value="1"/>
</dbReference>
<dbReference type="GO" id="GO:0043564">
    <property type="term" value="C:Ku70:Ku80 complex"/>
    <property type="evidence" value="ECO:0007669"/>
    <property type="project" value="InterPro"/>
</dbReference>
<dbReference type="HOGENOM" id="CLU_010975_1_0_1"/>
<dbReference type="InterPro" id="IPR024193">
    <property type="entry name" value="Ku80"/>
</dbReference>
<evidence type="ECO:0000256" key="1">
    <source>
        <dbReference type="ARBA" id="ARBA00004123"/>
    </source>
</evidence>
<dbReference type="SMART" id="SM00559">
    <property type="entry name" value="Ku78"/>
    <property type="match status" value="1"/>
</dbReference>
<keyword evidence="15" id="KW-0234">DNA repair</keyword>
<evidence type="ECO:0000256" key="12">
    <source>
        <dbReference type="ARBA" id="ARBA00022895"/>
    </source>
</evidence>
<dbReference type="PANTHER" id="PTHR12604:SF4">
    <property type="entry name" value="X-RAY REPAIR CROSS-COMPLEMENTING PROTEIN 5"/>
    <property type="match status" value="1"/>
</dbReference>
<keyword evidence="7" id="KW-0547">Nucleotide-binding</keyword>
<protein>
    <recommendedName>
        <fullName evidence="5">ATP-dependent DNA helicase II subunit 2</fullName>
        <ecNumber evidence="4">3.6.4.12</ecNumber>
    </recommendedName>
    <alternativeName>
        <fullName evidence="17">ATP-dependent DNA helicase II subunit Ku80</fullName>
    </alternativeName>
</protein>
<dbReference type="OMA" id="DMDPKMG"/>
<evidence type="ECO:0000256" key="16">
    <source>
        <dbReference type="ARBA" id="ARBA00023242"/>
    </source>
</evidence>
<dbReference type="InParanoid" id="G7E0Y3"/>
<dbReference type="GO" id="GO:0006310">
    <property type="term" value="P:DNA recombination"/>
    <property type="evidence" value="ECO:0007669"/>
    <property type="project" value="UniProtKB-KW"/>
</dbReference>
<evidence type="ECO:0000256" key="18">
    <source>
        <dbReference type="SAM" id="MobiDB-lite"/>
    </source>
</evidence>
<reference evidence="20 21" key="1">
    <citation type="journal article" date="2011" name="J. Gen. Appl. Microbiol.">
        <title>Draft genome sequencing of the enigmatic basidiomycete Mixia osmundae.</title>
        <authorList>
            <person name="Nishida H."/>
            <person name="Nagatsuka Y."/>
            <person name="Sugiyama J."/>
        </authorList>
    </citation>
    <scope>NUCLEOTIDE SEQUENCE [LARGE SCALE GENOMIC DNA]</scope>
    <source>
        <strain evidence="21">CBS 9802 / IAM 14324 / JCM 22182 / KY 12970</strain>
    </source>
</reference>
<feature type="region of interest" description="Disordered" evidence="18">
    <location>
        <begin position="273"/>
        <end position="325"/>
    </location>
</feature>
<dbReference type="GO" id="GO:0003690">
    <property type="term" value="F:double-stranded DNA binding"/>
    <property type="evidence" value="ECO:0007669"/>
    <property type="project" value="TreeGrafter"/>
</dbReference>
<dbReference type="InterPro" id="IPR002035">
    <property type="entry name" value="VWF_A"/>
</dbReference>
<accession>G7E0Y3</accession>
<dbReference type="EMBL" id="BABT02000102">
    <property type="protein sequence ID" value="GAA96493.1"/>
    <property type="molecule type" value="Genomic_DNA"/>
</dbReference>
<comment type="similarity">
    <text evidence="3">Belongs to the ku80 family.</text>
</comment>
<dbReference type="GO" id="GO:0016787">
    <property type="term" value="F:hydrolase activity"/>
    <property type="evidence" value="ECO:0007669"/>
    <property type="project" value="UniProtKB-KW"/>
</dbReference>
<dbReference type="SUPFAM" id="SSF100939">
    <property type="entry name" value="SPOC domain-like"/>
    <property type="match status" value="1"/>
</dbReference>
<dbReference type="InterPro" id="IPR016194">
    <property type="entry name" value="SPOC-like_C_dom_sf"/>
</dbReference>
<feature type="region of interest" description="Disordered" evidence="18">
    <location>
        <begin position="359"/>
        <end position="397"/>
    </location>
</feature>
<dbReference type="Gene3D" id="1.10.1600.10">
    <property type="match status" value="1"/>
</dbReference>
<keyword evidence="11" id="KW-0067">ATP-binding</keyword>
<dbReference type="Gene3D" id="2.40.290.10">
    <property type="match status" value="1"/>
</dbReference>
<feature type="domain" description="VWFA" evidence="19">
    <location>
        <begin position="12"/>
        <end position="244"/>
    </location>
</feature>
<dbReference type="Pfam" id="PF08785">
    <property type="entry name" value="Ku_PK_bind"/>
    <property type="match status" value="1"/>
</dbReference>
<dbReference type="GO" id="GO:0000723">
    <property type="term" value="P:telomere maintenance"/>
    <property type="evidence" value="ECO:0007669"/>
    <property type="project" value="InterPro"/>
</dbReference>
<dbReference type="SUPFAM" id="SSF53300">
    <property type="entry name" value="vWA-like"/>
    <property type="match status" value="1"/>
</dbReference>
<organism evidence="20 21">
    <name type="scientific">Mixia osmundae (strain CBS 9802 / IAM 14324 / JCM 22182 / KY 12970)</name>
    <dbReference type="NCBI Taxonomy" id="764103"/>
    <lineage>
        <taxon>Eukaryota</taxon>
        <taxon>Fungi</taxon>
        <taxon>Dikarya</taxon>
        <taxon>Basidiomycota</taxon>
        <taxon>Pucciniomycotina</taxon>
        <taxon>Mixiomycetes</taxon>
        <taxon>Mixiales</taxon>
        <taxon>Mixiaceae</taxon>
        <taxon>Mixia</taxon>
    </lineage>
</organism>
<dbReference type="GO" id="GO:0003678">
    <property type="term" value="F:DNA helicase activity"/>
    <property type="evidence" value="ECO:0007669"/>
    <property type="project" value="UniProtKB-EC"/>
</dbReference>
<keyword evidence="6" id="KW-0158">Chromosome</keyword>
<name>G7E0Y3_MIXOS</name>
<dbReference type="Pfam" id="PF02735">
    <property type="entry name" value="Ku"/>
    <property type="match status" value="1"/>
</dbReference>
<keyword evidence="14" id="KW-0233">DNA recombination</keyword>
<dbReference type="InterPro" id="IPR014893">
    <property type="entry name" value="Ku_PK_bind"/>
</dbReference>
<dbReference type="RefSeq" id="XP_014567210.1">
    <property type="nucleotide sequence ID" value="XM_014711724.1"/>
</dbReference>
<feature type="compositionally biased region" description="Polar residues" evidence="18">
    <location>
        <begin position="695"/>
        <end position="716"/>
    </location>
</feature>
<dbReference type="PANTHER" id="PTHR12604">
    <property type="entry name" value="KU AUTOANTIGEN DNA HELICASE"/>
    <property type="match status" value="1"/>
</dbReference>
<comment type="caution">
    <text evidence="20">The sequence shown here is derived from an EMBL/GenBank/DDBJ whole genome shotgun (WGS) entry which is preliminary data.</text>
</comment>
<gene>
    <name evidence="20" type="primary">Mo03161</name>
    <name evidence="20" type="ORF">E5Q_03161</name>
</gene>
<proteinExistence type="inferred from homology"/>
<dbReference type="InterPro" id="IPR006164">
    <property type="entry name" value="DNA_bd_Ku70/Ku80"/>
</dbReference>
<dbReference type="GO" id="GO:0042162">
    <property type="term" value="F:telomeric DNA binding"/>
    <property type="evidence" value="ECO:0007669"/>
    <property type="project" value="InterPro"/>
</dbReference>
<keyword evidence="21" id="KW-1185">Reference proteome</keyword>
<evidence type="ECO:0000256" key="9">
    <source>
        <dbReference type="ARBA" id="ARBA00022801"/>
    </source>
</evidence>
<dbReference type="AlphaFoldDB" id="G7E0Y3"/>
<evidence type="ECO:0000256" key="13">
    <source>
        <dbReference type="ARBA" id="ARBA00023125"/>
    </source>
</evidence>
<dbReference type="Gene3D" id="1.25.40.240">
    <property type="entry name" value="Ku, C-terminal domain"/>
    <property type="match status" value="1"/>
</dbReference>
<evidence type="ECO:0000256" key="8">
    <source>
        <dbReference type="ARBA" id="ARBA00022763"/>
    </source>
</evidence>
<dbReference type="GO" id="GO:0006303">
    <property type="term" value="P:double-strand break repair via nonhomologous end joining"/>
    <property type="evidence" value="ECO:0007669"/>
    <property type="project" value="InterPro"/>
</dbReference>
<feature type="compositionally biased region" description="Polar residues" evidence="18">
    <location>
        <begin position="285"/>
        <end position="296"/>
    </location>
</feature>
<reference evidence="20 21" key="2">
    <citation type="journal article" date="2012" name="Open Biol.">
        <title>Characteristics of nucleosomes and linker DNA regions on the genome of the basidiomycete Mixia osmundae revealed by mono- and dinucleosome mapping.</title>
        <authorList>
            <person name="Nishida H."/>
            <person name="Kondo S."/>
            <person name="Matsumoto T."/>
            <person name="Suzuki Y."/>
            <person name="Yoshikawa H."/>
            <person name="Taylor T.D."/>
            <person name="Sugiyama J."/>
        </authorList>
    </citation>
    <scope>NUCLEOTIDE SEQUENCE [LARGE SCALE GENOMIC DNA]</scope>
    <source>
        <strain evidence="21">CBS 9802 / IAM 14324 / JCM 22182 / KY 12970</strain>
    </source>
</reference>
<dbReference type="Pfam" id="PF03731">
    <property type="entry name" value="Ku_N"/>
    <property type="match status" value="1"/>
</dbReference>
<keyword evidence="8" id="KW-0227">DNA damage</keyword>